<proteinExistence type="predicted"/>
<name>A0A379B5Y1_9PAST</name>
<evidence type="ECO:0000313" key="2">
    <source>
        <dbReference type="Proteomes" id="UP000254280"/>
    </source>
</evidence>
<organism evidence="1 2">
    <name type="scientific">[Pasteurella] mairii</name>
    <dbReference type="NCBI Taxonomy" id="757"/>
    <lineage>
        <taxon>Bacteria</taxon>
        <taxon>Pseudomonadati</taxon>
        <taxon>Pseudomonadota</taxon>
        <taxon>Gammaproteobacteria</taxon>
        <taxon>Pasteurellales</taxon>
        <taxon>Pasteurellaceae</taxon>
    </lineage>
</organism>
<dbReference type="AlphaFoldDB" id="A0A379B5Y1"/>
<accession>A0A379B5Y1</accession>
<evidence type="ECO:0000313" key="1">
    <source>
        <dbReference type="EMBL" id="SUB33987.1"/>
    </source>
</evidence>
<dbReference type="EMBL" id="UGSS01000002">
    <property type="protein sequence ID" value="SUB33987.1"/>
    <property type="molecule type" value="Genomic_DNA"/>
</dbReference>
<sequence length="126" mass="14729">MMSLQQRLLFLEQRDLIDTEVRHWVLLVRAHFAKKWQLNVHTKQMGMLFIHLAMALGRIRRGYCANALDDSIFCEMESAVFFPQVLARHQEMLQLLPLDIPFSEQTHLIANLFSLALEQPQLLKTA</sequence>
<protein>
    <submittedName>
        <fullName evidence="1">PRD domain-containing protein</fullName>
    </submittedName>
</protein>
<reference evidence="1 2" key="1">
    <citation type="submission" date="2018-06" db="EMBL/GenBank/DDBJ databases">
        <authorList>
            <consortium name="Pathogen Informatics"/>
            <person name="Doyle S."/>
        </authorList>
    </citation>
    <scope>NUCLEOTIDE SEQUENCE [LARGE SCALE GENOMIC DNA]</scope>
    <source>
        <strain evidence="1 2">NCTC10699</strain>
    </source>
</reference>
<keyword evidence="2" id="KW-1185">Reference proteome</keyword>
<gene>
    <name evidence="1" type="ORF">NCTC10699_01627</name>
</gene>
<dbReference type="Proteomes" id="UP000254280">
    <property type="component" value="Unassembled WGS sequence"/>
</dbReference>